<dbReference type="InterPro" id="IPR023393">
    <property type="entry name" value="START-like_dom_sf"/>
</dbReference>
<sequence>MSEAHEASLTTGGTQGAAIRLERVLPDPPRVVWQALTDRDQLKTWFPCDVIVADGRWEPGAAITFAFGPEPDALTIKGEVLEAREPESLAFTWGEETLRFTLTPHGEGTKLVLVDELRPGVAARNAAGWDSCLEMLAGGARDKDAWQPRFERYTALFAPALGEQEGPPAGMK</sequence>
<name>A0ABS5L5B1_9ACTN</name>
<comment type="caution">
    <text evidence="3">The sequence shown here is derived from an EMBL/GenBank/DDBJ whole genome shotgun (WGS) entry which is preliminary data.</text>
</comment>
<evidence type="ECO:0000259" key="2">
    <source>
        <dbReference type="Pfam" id="PF08327"/>
    </source>
</evidence>
<dbReference type="EMBL" id="JAAFYZ010000262">
    <property type="protein sequence ID" value="MBS2553531.1"/>
    <property type="molecule type" value="Genomic_DNA"/>
</dbReference>
<gene>
    <name evidence="3" type="ORF">KGQ19_42425</name>
</gene>
<dbReference type="Gene3D" id="3.30.530.20">
    <property type="match status" value="1"/>
</dbReference>
<protein>
    <submittedName>
        <fullName evidence="3">SRPBCC domain-containing protein</fullName>
    </submittedName>
</protein>
<organism evidence="3 4">
    <name type="scientific">Catenulispora pinistramenti</name>
    <dbReference type="NCBI Taxonomy" id="2705254"/>
    <lineage>
        <taxon>Bacteria</taxon>
        <taxon>Bacillati</taxon>
        <taxon>Actinomycetota</taxon>
        <taxon>Actinomycetes</taxon>
        <taxon>Catenulisporales</taxon>
        <taxon>Catenulisporaceae</taxon>
        <taxon>Catenulispora</taxon>
    </lineage>
</organism>
<accession>A0ABS5L5B1</accession>
<evidence type="ECO:0000313" key="3">
    <source>
        <dbReference type="EMBL" id="MBS2553531.1"/>
    </source>
</evidence>
<keyword evidence="4" id="KW-1185">Reference proteome</keyword>
<proteinExistence type="inferred from homology"/>
<evidence type="ECO:0000256" key="1">
    <source>
        <dbReference type="ARBA" id="ARBA00006817"/>
    </source>
</evidence>
<feature type="domain" description="Activator of Hsp90 ATPase homologue 1/2-like C-terminal" evidence="2">
    <location>
        <begin position="28"/>
        <end position="137"/>
    </location>
</feature>
<dbReference type="Proteomes" id="UP000730482">
    <property type="component" value="Unassembled WGS sequence"/>
</dbReference>
<dbReference type="Pfam" id="PF08327">
    <property type="entry name" value="AHSA1"/>
    <property type="match status" value="1"/>
</dbReference>
<dbReference type="InterPro" id="IPR013538">
    <property type="entry name" value="ASHA1/2-like_C"/>
</dbReference>
<dbReference type="SUPFAM" id="SSF55961">
    <property type="entry name" value="Bet v1-like"/>
    <property type="match status" value="1"/>
</dbReference>
<dbReference type="RefSeq" id="WP_212020189.1">
    <property type="nucleotide sequence ID" value="NZ_JAAFYZ010000262.1"/>
</dbReference>
<reference evidence="3 4" key="1">
    <citation type="submission" date="2020-02" db="EMBL/GenBank/DDBJ databases">
        <title>Acidophilic actinobacteria isolated from forest soil.</title>
        <authorList>
            <person name="Golinska P."/>
        </authorList>
    </citation>
    <scope>NUCLEOTIDE SEQUENCE [LARGE SCALE GENOMIC DNA]</scope>
    <source>
        <strain evidence="3 4">NL8</strain>
    </source>
</reference>
<comment type="similarity">
    <text evidence="1">Belongs to the AHA1 family.</text>
</comment>
<evidence type="ECO:0000313" key="4">
    <source>
        <dbReference type="Proteomes" id="UP000730482"/>
    </source>
</evidence>